<dbReference type="Proteomes" id="UP000243488">
    <property type="component" value="Chromosome"/>
</dbReference>
<dbReference type="KEGG" id="ppha:BVH74_15925"/>
<proteinExistence type="predicted"/>
<evidence type="ECO:0000313" key="3">
    <source>
        <dbReference type="Proteomes" id="UP000243488"/>
    </source>
</evidence>
<dbReference type="STRING" id="1931241.BVH74_15925"/>
<feature type="chain" id="PRO_5012482582" description="Lipoprotein" evidence="1">
    <location>
        <begin position="24"/>
        <end position="241"/>
    </location>
</feature>
<gene>
    <name evidence="2" type="ORF">BVH74_15925</name>
</gene>
<dbReference type="RefSeq" id="WP_080051056.1">
    <property type="nucleotide sequence ID" value="NZ_CP020100.1"/>
</dbReference>
<organism evidence="2 3">
    <name type="scientific">Halopseudomonas phragmitis</name>
    <dbReference type="NCBI Taxonomy" id="1931241"/>
    <lineage>
        <taxon>Bacteria</taxon>
        <taxon>Pseudomonadati</taxon>
        <taxon>Pseudomonadota</taxon>
        <taxon>Gammaproteobacteria</taxon>
        <taxon>Pseudomonadales</taxon>
        <taxon>Pseudomonadaceae</taxon>
        <taxon>Halopseudomonas</taxon>
    </lineage>
</organism>
<sequence>MMKKLAVAVATASTLGFATLAHAEEFDTPIGKIDASMTATLATDYIWRGQSQTAGAGAVQGSLDFAHESGLYIGAWASNVDADAFDASVEIDYYFGWAGNITDEIELDLGWATYTYPKAGGDASVDEVLASIGLYGFTLGAKYAYDPESALYTYIGYGFELPYEFGLDLHYGRTDTKDPLSSVQSKEKYDDWAVTVSKDFVGIDWALMYSDTNIKGGTCSEWYGKSRYCSGNWTFSATKSF</sequence>
<keyword evidence="1" id="KW-0732">Signal</keyword>
<dbReference type="InterPro" id="IPR010239">
    <property type="entry name" value="CHP02001"/>
</dbReference>
<name>A0A1V0B880_9GAMM</name>
<evidence type="ECO:0000256" key="1">
    <source>
        <dbReference type="SAM" id="SignalP"/>
    </source>
</evidence>
<protein>
    <recommendedName>
        <fullName evidence="4">Lipoprotein</fullName>
    </recommendedName>
</protein>
<dbReference type="EMBL" id="CP020100">
    <property type="protein sequence ID" value="AQZ96148.1"/>
    <property type="molecule type" value="Genomic_DNA"/>
</dbReference>
<evidence type="ECO:0008006" key="4">
    <source>
        <dbReference type="Google" id="ProtNLM"/>
    </source>
</evidence>
<accession>A0A1V0B880</accession>
<evidence type="ECO:0000313" key="2">
    <source>
        <dbReference type="EMBL" id="AQZ96148.1"/>
    </source>
</evidence>
<dbReference type="NCBIfam" id="TIGR02001">
    <property type="entry name" value="gcw_chp"/>
    <property type="match status" value="1"/>
</dbReference>
<feature type="signal peptide" evidence="1">
    <location>
        <begin position="1"/>
        <end position="23"/>
    </location>
</feature>
<dbReference type="AlphaFoldDB" id="A0A1V0B880"/>
<reference evidence="2 3" key="1">
    <citation type="submission" date="2017-03" db="EMBL/GenBank/DDBJ databases">
        <title>Complete genome sequence of the novel DNRA strain Pseudomonas sp. S-6-2 isolated from Chinese polluted river sediment. Journal of Biotechnology.</title>
        <authorList>
            <person name="Li J."/>
            <person name="Xiang F."/>
            <person name="Wang L."/>
            <person name="Xi L."/>
            <person name="Liu J."/>
        </authorList>
    </citation>
    <scope>NUCLEOTIDE SEQUENCE [LARGE SCALE GENOMIC DNA]</scope>
    <source>
        <strain evidence="2 3">S-6-2</strain>
    </source>
</reference>
<keyword evidence="3" id="KW-1185">Reference proteome</keyword>
<dbReference type="Pfam" id="PF09694">
    <property type="entry name" value="Gcw_chp"/>
    <property type="match status" value="1"/>
</dbReference>